<evidence type="ECO:0000256" key="1">
    <source>
        <dbReference type="ARBA" id="ARBA00000085"/>
    </source>
</evidence>
<dbReference type="SUPFAM" id="SSF55874">
    <property type="entry name" value="ATPase domain of HSP90 chaperone/DNA topoisomerase II/histidine kinase"/>
    <property type="match status" value="1"/>
</dbReference>
<dbReference type="Pfam" id="PF02518">
    <property type="entry name" value="HATPase_c"/>
    <property type="match status" value="1"/>
</dbReference>
<feature type="domain" description="Histidine kinase" evidence="5">
    <location>
        <begin position="390"/>
        <end position="486"/>
    </location>
</feature>
<feature type="compositionally biased region" description="Low complexity" evidence="3">
    <location>
        <begin position="1"/>
        <end position="11"/>
    </location>
</feature>
<dbReference type="InterPro" id="IPR004358">
    <property type="entry name" value="Sig_transdc_His_kin-like_C"/>
</dbReference>
<keyword evidence="7" id="KW-1185">Reference proteome</keyword>
<evidence type="ECO:0000313" key="7">
    <source>
        <dbReference type="Proteomes" id="UP001187221"/>
    </source>
</evidence>
<feature type="transmembrane region" description="Helical" evidence="4">
    <location>
        <begin position="35"/>
        <end position="56"/>
    </location>
</feature>
<proteinExistence type="predicted"/>
<gene>
    <name evidence="6" type="ORF">NUTIK01_21440</name>
</gene>
<dbReference type="Pfam" id="PF06580">
    <property type="entry name" value="His_kinase"/>
    <property type="match status" value="1"/>
</dbReference>
<dbReference type="RefSeq" id="WP_317975055.1">
    <property type="nucleotide sequence ID" value="NZ_BTFW01000001.1"/>
</dbReference>
<reference evidence="6 7" key="1">
    <citation type="submission" date="2023-06" db="EMBL/GenBank/DDBJ databases">
        <title>Draft genome sequence of Novosphingobium sp. strain IK01.</title>
        <authorList>
            <person name="Hatamoto M."/>
            <person name="Ikarashi T."/>
            <person name="Yamaguchi T."/>
        </authorList>
    </citation>
    <scope>NUCLEOTIDE SEQUENCE [LARGE SCALE GENOMIC DNA]</scope>
    <source>
        <strain evidence="6 7">IK01</strain>
    </source>
</reference>
<evidence type="ECO:0000256" key="2">
    <source>
        <dbReference type="ARBA" id="ARBA00012438"/>
    </source>
</evidence>
<dbReference type="InterPro" id="IPR003594">
    <property type="entry name" value="HATPase_dom"/>
</dbReference>
<dbReference type="Gene3D" id="3.30.565.10">
    <property type="entry name" value="Histidine kinase-like ATPase, C-terminal domain"/>
    <property type="match status" value="1"/>
</dbReference>
<dbReference type="PANTHER" id="PTHR34220">
    <property type="entry name" value="SENSOR HISTIDINE KINASE YPDA"/>
    <property type="match status" value="1"/>
</dbReference>
<keyword evidence="4" id="KW-0472">Membrane</keyword>
<evidence type="ECO:0000256" key="4">
    <source>
        <dbReference type="SAM" id="Phobius"/>
    </source>
</evidence>
<dbReference type="PANTHER" id="PTHR34220:SF7">
    <property type="entry name" value="SENSOR HISTIDINE KINASE YPDA"/>
    <property type="match status" value="1"/>
</dbReference>
<dbReference type="InterPro" id="IPR010559">
    <property type="entry name" value="Sig_transdc_His_kin_internal"/>
</dbReference>
<evidence type="ECO:0000313" key="6">
    <source>
        <dbReference type="EMBL" id="GMM61367.1"/>
    </source>
</evidence>
<keyword evidence="4" id="KW-1133">Transmembrane helix</keyword>
<name>A0ABQ6P7Y9_9SPHN</name>
<sequence>MASSSRASSATPSPPPSFDEDLAAPDDGKVTARQVVLSASALWLCYYVLASVRWAVVGPAETDLGIWLELLGRRGLVTLAGVTVTVMVWPILRRFDDRPMGMRIGLALVIMLPAAVLLAAINQKAFAPLVDHWDKTWQAKIQQDKTQRGDSAAQSMGGNVLIDVAPPPPPPSPTVPPAPSASSPPTPPTPPSSGVRIERHENGVTEITTGDVHIISRKAMKQPHGQAPDSSSLQTMHDDQQLFWQELTDIALGRYFLLIAWAALYLALGNAQQRRAAEWREAEYRRAAKAAELRSLRYQVNPHFLFNTLNSLSALVMVGRAEEAERMIQTISSFYRHSLTTDPTADVPLVDEIALQRHYLAIEGVRFPERLRVEFDVPANVEQACVPGMILQPLVENSIKYAVSATTRPVTIRIRAQAVGDLLVLSVADDGPGLPPGDHRTAGGTGIGLANVRSRLAARFGAQARVESGPLPAGGYASVLTLPILTNAGSPHNG</sequence>
<evidence type="ECO:0000256" key="3">
    <source>
        <dbReference type="SAM" id="MobiDB-lite"/>
    </source>
</evidence>
<dbReference type="InterPro" id="IPR005467">
    <property type="entry name" value="His_kinase_dom"/>
</dbReference>
<organism evidence="6 7">
    <name type="scientific">Novosphingobium pituita</name>
    <dbReference type="NCBI Taxonomy" id="3056842"/>
    <lineage>
        <taxon>Bacteria</taxon>
        <taxon>Pseudomonadati</taxon>
        <taxon>Pseudomonadota</taxon>
        <taxon>Alphaproteobacteria</taxon>
        <taxon>Sphingomonadales</taxon>
        <taxon>Sphingomonadaceae</taxon>
        <taxon>Novosphingobium</taxon>
    </lineage>
</organism>
<dbReference type="InterPro" id="IPR050640">
    <property type="entry name" value="Bact_2-comp_sensor_kinase"/>
</dbReference>
<dbReference type="InterPro" id="IPR036890">
    <property type="entry name" value="HATPase_C_sf"/>
</dbReference>
<feature type="transmembrane region" description="Helical" evidence="4">
    <location>
        <begin position="104"/>
        <end position="121"/>
    </location>
</feature>
<comment type="caution">
    <text evidence="6">The sequence shown here is derived from an EMBL/GenBank/DDBJ whole genome shotgun (WGS) entry which is preliminary data.</text>
</comment>
<dbReference type="EC" id="2.7.13.3" evidence="2"/>
<evidence type="ECO:0000259" key="5">
    <source>
        <dbReference type="PROSITE" id="PS50109"/>
    </source>
</evidence>
<dbReference type="EMBL" id="BTFW01000001">
    <property type="protein sequence ID" value="GMM61367.1"/>
    <property type="molecule type" value="Genomic_DNA"/>
</dbReference>
<feature type="transmembrane region" description="Helical" evidence="4">
    <location>
        <begin position="76"/>
        <end position="92"/>
    </location>
</feature>
<feature type="region of interest" description="Disordered" evidence="3">
    <location>
        <begin position="1"/>
        <end position="23"/>
    </location>
</feature>
<accession>A0ABQ6P7Y9</accession>
<keyword evidence="4" id="KW-0812">Transmembrane</keyword>
<feature type="region of interest" description="Disordered" evidence="3">
    <location>
        <begin position="159"/>
        <end position="203"/>
    </location>
</feature>
<dbReference type="SMART" id="SM00387">
    <property type="entry name" value="HATPase_c"/>
    <property type="match status" value="1"/>
</dbReference>
<dbReference type="PRINTS" id="PR00344">
    <property type="entry name" value="BCTRLSENSOR"/>
</dbReference>
<feature type="compositionally biased region" description="Pro residues" evidence="3">
    <location>
        <begin position="165"/>
        <end position="191"/>
    </location>
</feature>
<protein>
    <recommendedName>
        <fullName evidence="2">histidine kinase</fullName>
        <ecNumber evidence="2">2.7.13.3</ecNumber>
    </recommendedName>
</protein>
<comment type="catalytic activity">
    <reaction evidence="1">
        <text>ATP + protein L-histidine = ADP + protein N-phospho-L-histidine.</text>
        <dbReference type="EC" id="2.7.13.3"/>
    </reaction>
</comment>
<dbReference type="Proteomes" id="UP001187221">
    <property type="component" value="Unassembled WGS sequence"/>
</dbReference>
<dbReference type="PROSITE" id="PS50109">
    <property type="entry name" value="HIS_KIN"/>
    <property type="match status" value="1"/>
</dbReference>